<dbReference type="EMBL" id="JAJCJQ010000002">
    <property type="protein sequence ID" value="MCB6959900.1"/>
    <property type="molecule type" value="Genomic_DNA"/>
</dbReference>
<dbReference type="EMBL" id="JAAIMP010000004">
    <property type="protein sequence ID" value="NSC76563.1"/>
    <property type="molecule type" value="Genomic_DNA"/>
</dbReference>
<dbReference type="EMBL" id="QRPB01000010">
    <property type="protein sequence ID" value="RHL78695.1"/>
    <property type="molecule type" value="Genomic_DNA"/>
</dbReference>
<dbReference type="CDD" id="cd03220">
    <property type="entry name" value="ABC_KpsT_Wzt"/>
    <property type="match status" value="1"/>
</dbReference>
<dbReference type="GO" id="GO:0005524">
    <property type="term" value="F:ATP binding"/>
    <property type="evidence" value="ECO:0007669"/>
    <property type="project" value="UniProtKB-KW"/>
</dbReference>
<reference evidence="20 21" key="1">
    <citation type="submission" date="2015-09" db="EMBL/GenBank/DDBJ databases">
        <authorList>
            <consortium name="Pathogen Informatics"/>
        </authorList>
    </citation>
    <scope>NUCLEOTIDE SEQUENCE [LARGE SCALE GENOMIC DNA]</scope>
    <source>
        <strain evidence="7 20">2789STDY5834884</strain>
        <strain evidence="6 21">2789STDY5834968</strain>
    </source>
</reference>
<evidence type="ECO:0000313" key="19">
    <source>
        <dbReference type="EMBL" id="TYL58091.1"/>
    </source>
</evidence>
<reference evidence="19 29" key="4">
    <citation type="submission" date="2019-08" db="EMBL/GenBank/DDBJ databases">
        <authorList>
            <person name="Duncan S."/>
            <person name="Walker A."/>
        </authorList>
    </citation>
    <scope>NUCLEOTIDE SEQUENCE [LARGE SCALE GENOMIC DNA]</scope>
    <source>
        <strain evidence="19 29">L2-21</strain>
    </source>
</reference>
<dbReference type="EMBL" id="QSAZ01000001">
    <property type="protein sequence ID" value="RGW89714.1"/>
    <property type="molecule type" value="Genomic_DNA"/>
</dbReference>
<dbReference type="EMBL" id="VSTG01000008">
    <property type="protein sequence ID" value="TYL58091.1"/>
    <property type="molecule type" value="Genomic_DNA"/>
</dbReference>
<dbReference type="Proteomes" id="UP000286220">
    <property type="component" value="Unassembled WGS sequence"/>
</dbReference>
<keyword evidence="3" id="KW-0547">Nucleotide-binding</keyword>
<dbReference type="SUPFAM" id="SSF52540">
    <property type="entry name" value="P-loop containing nucleoside triphosphate hydrolases"/>
    <property type="match status" value="1"/>
</dbReference>
<evidence type="ECO:0000313" key="13">
    <source>
        <dbReference type="EMBL" id="RGK45046.1"/>
    </source>
</evidence>
<evidence type="ECO:0000256" key="4">
    <source>
        <dbReference type="ARBA" id="ARBA00022840"/>
    </source>
</evidence>
<dbReference type="EMBL" id="QSQP01000002">
    <property type="protein sequence ID" value="RGK45046.1"/>
    <property type="molecule type" value="Genomic_DNA"/>
</dbReference>
<evidence type="ECO:0000313" key="16">
    <source>
        <dbReference type="EMBL" id="RGW89714.1"/>
    </source>
</evidence>
<keyword evidence="2" id="KW-0813">Transport</keyword>
<dbReference type="PROSITE" id="PS50893">
    <property type="entry name" value="ABC_TRANSPORTER_2"/>
    <property type="match status" value="1"/>
</dbReference>
<dbReference type="InterPro" id="IPR015860">
    <property type="entry name" value="ABC_transpr_TagH-like"/>
</dbReference>
<evidence type="ECO:0000313" key="18">
    <source>
        <dbReference type="EMBL" id="RHL78695.1"/>
    </source>
</evidence>
<dbReference type="InterPro" id="IPR050683">
    <property type="entry name" value="Bact_Polysacc_Export_ATP-bd"/>
</dbReference>
<dbReference type="Proteomes" id="UP001197684">
    <property type="component" value="Unassembled WGS sequence"/>
</dbReference>
<evidence type="ECO:0000313" key="17">
    <source>
        <dbReference type="EMBL" id="RHA90601.1"/>
    </source>
</evidence>
<evidence type="ECO:0000313" key="28">
    <source>
        <dbReference type="Proteomes" id="UP000286220"/>
    </source>
</evidence>
<evidence type="ECO:0000313" key="26">
    <source>
        <dbReference type="Proteomes" id="UP000283683"/>
    </source>
</evidence>
<evidence type="ECO:0000313" key="14">
    <source>
        <dbReference type="EMBL" id="RGN25563.1"/>
    </source>
</evidence>
<evidence type="ECO:0000313" key="12">
    <source>
        <dbReference type="EMBL" id="RGI70468.1"/>
    </source>
</evidence>
<dbReference type="Gene3D" id="3.40.50.300">
    <property type="entry name" value="P-loop containing nucleotide triphosphate hydrolases"/>
    <property type="match status" value="1"/>
</dbReference>
<dbReference type="EMBL" id="CYXM01000001">
    <property type="protein sequence ID" value="CUM75337.1"/>
    <property type="molecule type" value="Genomic_DNA"/>
</dbReference>
<reference evidence="19 29" key="5">
    <citation type="submission" date="2019-09" db="EMBL/GenBank/DDBJ databases">
        <title>Strain-level analysis of Eubacterium rectale using genomes from metagenomes.</title>
        <authorList>
            <person name="Karcher N."/>
            <person name="Segata N."/>
        </authorList>
    </citation>
    <scope>NUCLEOTIDE SEQUENCE [LARGE SCALE GENOMIC DNA]</scope>
    <source>
        <strain evidence="19 29">L2-21</strain>
    </source>
</reference>
<dbReference type="Proteomes" id="UP000479563">
    <property type="component" value="Unassembled WGS sequence"/>
</dbReference>
<evidence type="ECO:0000313" key="24">
    <source>
        <dbReference type="Proteomes" id="UP000261052"/>
    </source>
</evidence>
<dbReference type="Proteomes" id="UP000283683">
    <property type="component" value="Unassembled WGS sequence"/>
</dbReference>
<evidence type="ECO:0000313" key="10">
    <source>
        <dbReference type="EMBL" id="MSC59058.1"/>
    </source>
</evidence>
<evidence type="ECO:0000313" key="22">
    <source>
        <dbReference type="Proteomes" id="UP000260642"/>
    </source>
</evidence>
<proteinExistence type="inferred from homology"/>
<accession>A0A174J604</accession>
<evidence type="ECO:0000256" key="2">
    <source>
        <dbReference type="ARBA" id="ARBA00022448"/>
    </source>
</evidence>
<dbReference type="Proteomes" id="UP000095602">
    <property type="component" value="Unassembled WGS sequence"/>
</dbReference>
<dbReference type="Proteomes" id="UP000266698">
    <property type="component" value="Unassembled WGS sequence"/>
</dbReference>
<evidence type="ECO:0000313" key="21">
    <source>
        <dbReference type="Proteomes" id="UP000095673"/>
    </source>
</evidence>
<reference evidence="8" key="8">
    <citation type="submission" date="2021-10" db="EMBL/GenBank/DDBJ databases">
        <title>Collection of gut derived symbiotic bacterial strains cultured from healthy donors.</title>
        <authorList>
            <person name="Lin H."/>
            <person name="Littmann E."/>
            <person name="Kohout C."/>
            <person name="Pamer E.G."/>
        </authorList>
    </citation>
    <scope>NUCLEOTIDE SEQUENCE</scope>
    <source>
        <strain evidence="9">DFI.7.28A</strain>
        <strain evidence="8">DFI.9.42</strain>
    </source>
</reference>
<dbReference type="PANTHER" id="PTHR46743:SF2">
    <property type="entry name" value="TEICHOIC ACIDS EXPORT ATP-BINDING PROTEIN TAGH"/>
    <property type="match status" value="1"/>
</dbReference>
<dbReference type="EMBL" id="JAJCJK010000007">
    <property type="protein sequence ID" value="MCB6938003.1"/>
    <property type="molecule type" value="Genomic_DNA"/>
</dbReference>
<dbReference type="GO" id="GO:0016887">
    <property type="term" value="F:ATP hydrolysis activity"/>
    <property type="evidence" value="ECO:0007669"/>
    <property type="project" value="InterPro"/>
</dbReference>
<dbReference type="Proteomes" id="UP000261052">
    <property type="component" value="Unassembled WGS sequence"/>
</dbReference>
<dbReference type="EMBL" id="QSFZ01000013">
    <property type="protein sequence ID" value="RHA90601.1"/>
    <property type="molecule type" value="Genomic_DNA"/>
</dbReference>
<feature type="domain" description="ABC transporter" evidence="5">
    <location>
        <begin position="25"/>
        <end position="243"/>
    </location>
</feature>
<evidence type="ECO:0000313" key="20">
    <source>
        <dbReference type="Proteomes" id="UP000095602"/>
    </source>
</evidence>
<dbReference type="EC" id="3.6.3.40" evidence="7"/>
<dbReference type="Proteomes" id="UP001193756">
    <property type="component" value="Unassembled WGS sequence"/>
</dbReference>
<organism evidence="7 20">
    <name type="scientific">Agathobacter rectalis</name>
    <dbReference type="NCBI Taxonomy" id="39491"/>
    <lineage>
        <taxon>Bacteria</taxon>
        <taxon>Bacillati</taxon>
        <taxon>Bacillota</taxon>
        <taxon>Clostridia</taxon>
        <taxon>Lachnospirales</taxon>
        <taxon>Lachnospiraceae</taxon>
        <taxon>Agathobacter</taxon>
    </lineage>
</organism>
<dbReference type="AlphaFoldDB" id="A0A174J604"/>
<name>A0A174J604_9FIRM</name>
<dbReference type="Proteomes" id="UP000284296">
    <property type="component" value="Unassembled WGS sequence"/>
</dbReference>
<dbReference type="Proteomes" id="UP001197741">
    <property type="component" value="Unassembled WGS sequence"/>
</dbReference>
<dbReference type="Pfam" id="PF00005">
    <property type="entry name" value="ABC_tran"/>
    <property type="match status" value="1"/>
</dbReference>
<dbReference type="InterPro" id="IPR003593">
    <property type="entry name" value="AAA+_ATPase"/>
</dbReference>
<protein>
    <submittedName>
        <fullName evidence="8">ABC transporter ATP-binding protein</fullName>
    </submittedName>
    <submittedName>
        <fullName evidence="10">ATP-binding cassette domain-containing protein</fullName>
    </submittedName>
    <submittedName>
        <fullName evidence="7">Teichoic acids export ATP-binding protein TagH</fullName>
        <ecNumber evidence="7">3.6.3.40</ecNumber>
    </submittedName>
</protein>
<sequence length="243" mass="27001">MEDYAIEVKNVSLEFCLYSENVSSIKEYFIKKVKREISKDSFWALKDISFNVKKGEAVGLVGKNGCGKSTMLKTIAGVLTPTMGTVKVNGTVAPMIELGAGFDPELTARENIFLNGAILGYPQEMLKERFDEIIDFAELKDFVDVPVKNFSSGMTTRLGFSIATIYTPDILIVDEILAVGDFAFQKKCEKRIGDMLNSGTTLLLVSHSTEQVRRICDRAVLINKGKMLIEDDVDTVCDLYTHL</sequence>
<keyword evidence="4 7" id="KW-0067">ATP-binding</keyword>
<evidence type="ECO:0000313" key="27">
    <source>
        <dbReference type="Proteomes" id="UP000284296"/>
    </source>
</evidence>
<evidence type="ECO:0000313" key="15">
    <source>
        <dbReference type="EMBL" id="RGT81567.1"/>
    </source>
</evidence>
<dbReference type="InterPro" id="IPR003439">
    <property type="entry name" value="ABC_transporter-like_ATP-bd"/>
</dbReference>
<evidence type="ECO:0000313" key="9">
    <source>
        <dbReference type="EMBL" id="MCB6959900.1"/>
    </source>
</evidence>
<reference evidence="10 30" key="3">
    <citation type="journal article" date="2019" name="Nat. Med.">
        <title>A library of human gut bacterial isolates paired with longitudinal multiomics data enables mechanistic microbiome research.</title>
        <authorList>
            <person name="Poyet M."/>
            <person name="Groussin M."/>
            <person name="Gibbons S.M."/>
            <person name="Avila-Pacheco J."/>
            <person name="Jiang X."/>
            <person name="Kearney S.M."/>
            <person name="Perrotta A.R."/>
            <person name="Berdy B."/>
            <person name="Zhao S."/>
            <person name="Lieberman T.D."/>
            <person name="Swanson P.K."/>
            <person name="Smith M."/>
            <person name="Roesemann S."/>
            <person name="Alexander J.E."/>
            <person name="Rich S.A."/>
            <person name="Livny J."/>
            <person name="Vlamakis H."/>
            <person name="Clish C."/>
            <person name="Bullock K."/>
            <person name="Deik A."/>
            <person name="Scott J."/>
            <person name="Pierce K.A."/>
            <person name="Xavier R.J."/>
            <person name="Alm E.J."/>
        </authorList>
    </citation>
    <scope>NUCLEOTIDE SEQUENCE [LARGE SCALE GENOMIC DNA]</scope>
    <source>
        <strain evidence="10 30">BIOML-A11</strain>
    </source>
</reference>
<evidence type="ECO:0000313" key="25">
    <source>
        <dbReference type="Proteomes" id="UP000266698"/>
    </source>
</evidence>
<reference evidence="22 23" key="2">
    <citation type="submission" date="2018-08" db="EMBL/GenBank/DDBJ databases">
        <title>A genome reference for cultivated species of the human gut microbiota.</title>
        <authorList>
            <person name="Zou Y."/>
            <person name="Xue W."/>
            <person name="Luo G."/>
        </authorList>
    </citation>
    <scope>NUCLEOTIDE SEQUENCE [LARGE SCALE GENOMIC DNA]</scope>
    <source>
        <strain evidence="16 26">AF06-19</strain>
        <strain evidence="15 27">AF18-16LB</strain>
        <strain evidence="18 25">AF36-2BH</strain>
        <strain evidence="17 28">AM42-17AT</strain>
        <strain evidence="14 23">OM05-6AA</strain>
        <strain evidence="13 24">TF11-15AC</strain>
        <strain evidence="12 22">TM10-3</strain>
    </source>
</reference>
<evidence type="ECO:0000313" key="30">
    <source>
        <dbReference type="Proteomes" id="UP000479563"/>
    </source>
</evidence>
<dbReference type="Proteomes" id="UP000260642">
    <property type="component" value="Unassembled WGS sequence"/>
</dbReference>
<dbReference type="InterPro" id="IPR027417">
    <property type="entry name" value="P-loop_NTPase"/>
</dbReference>
<evidence type="ECO:0000313" key="23">
    <source>
        <dbReference type="Proteomes" id="UP000260970"/>
    </source>
</evidence>
<dbReference type="EMBL" id="WKQP01000002">
    <property type="protein sequence ID" value="MSC59058.1"/>
    <property type="molecule type" value="Genomic_DNA"/>
</dbReference>
<keyword evidence="7" id="KW-0378">Hydrolase</keyword>
<dbReference type="EMBL" id="CZAJ01000010">
    <property type="protein sequence ID" value="CUO93337.1"/>
    <property type="molecule type" value="Genomic_DNA"/>
</dbReference>
<reference evidence="11" key="7">
    <citation type="submission" date="2020-02" db="EMBL/GenBank/DDBJ databases">
        <authorList>
            <person name="Littmann E."/>
            <person name="Sorbara M."/>
        </authorList>
    </citation>
    <scope>NUCLEOTIDE SEQUENCE</scope>
    <source>
        <strain evidence="11">MSK.16.45</strain>
    </source>
</reference>
<evidence type="ECO:0000313" key="7">
    <source>
        <dbReference type="EMBL" id="CUO93337.1"/>
    </source>
</evidence>
<dbReference type="EMBL" id="QSOB01000002">
    <property type="protein sequence ID" value="RGI70468.1"/>
    <property type="molecule type" value="Genomic_DNA"/>
</dbReference>
<dbReference type="PANTHER" id="PTHR46743">
    <property type="entry name" value="TEICHOIC ACIDS EXPORT ATP-BINDING PROTEIN TAGH"/>
    <property type="match status" value="1"/>
</dbReference>
<dbReference type="Proteomes" id="UP000260970">
    <property type="component" value="Unassembled WGS sequence"/>
</dbReference>
<evidence type="ECO:0000313" key="29">
    <source>
        <dbReference type="Proteomes" id="UP000324325"/>
    </source>
</evidence>
<evidence type="ECO:0000313" key="6">
    <source>
        <dbReference type="EMBL" id="CUM75337.1"/>
    </source>
</evidence>
<dbReference type="OrthoDB" id="9778870at2"/>
<evidence type="ECO:0000313" key="11">
    <source>
        <dbReference type="EMBL" id="NSC76563.1"/>
    </source>
</evidence>
<gene>
    <name evidence="7" type="primary">tagH</name>
    <name evidence="18" type="ORF">DW001_09450</name>
    <name evidence="17" type="ORF">DW912_11765</name>
    <name evidence="16" type="ORF">DWV45_01145</name>
    <name evidence="15" type="ORF">DWX06_07605</name>
    <name evidence="14" type="ORF">DXB72_03430</name>
    <name evidence="13" type="ORF">DXD13_02255</name>
    <name evidence="12" type="ORF">DXD95_02035</name>
    <name evidence="7" type="ORF">ERS852497_01323</name>
    <name evidence="6" type="ORF">ERS852580_00413</name>
    <name evidence="19" type="ORF">FYL37_07725</name>
    <name evidence="11" type="ORF">G4312_04540</name>
    <name evidence="10" type="ORF">GKE07_02225</name>
    <name evidence="8" type="ORF">LIZ56_06200</name>
    <name evidence="9" type="ORF">LIZ82_03155</name>
</gene>
<dbReference type="EMBL" id="QSUG01000002">
    <property type="protein sequence ID" value="RGN25563.1"/>
    <property type="molecule type" value="Genomic_DNA"/>
</dbReference>
<dbReference type="RefSeq" id="WP_055237010.1">
    <property type="nucleotide sequence ID" value="NZ_CYXM01000001.1"/>
</dbReference>
<dbReference type="EMBL" id="QRXG01000010">
    <property type="protein sequence ID" value="RGT81567.1"/>
    <property type="molecule type" value="Genomic_DNA"/>
</dbReference>
<dbReference type="SMART" id="SM00382">
    <property type="entry name" value="AAA"/>
    <property type="match status" value="1"/>
</dbReference>
<evidence type="ECO:0000256" key="3">
    <source>
        <dbReference type="ARBA" id="ARBA00022741"/>
    </source>
</evidence>
<dbReference type="Proteomes" id="UP000095673">
    <property type="component" value="Unassembled WGS sequence"/>
</dbReference>
<dbReference type="GO" id="GO:0140359">
    <property type="term" value="F:ABC-type transporter activity"/>
    <property type="evidence" value="ECO:0007669"/>
    <property type="project" value="InterPro"/>
</dbReference>
<evidence type="ECO:0000313" key="8">
    <source>
        <dbReference type="EMBL" id="MCB6938003.1"/>
    </source>
</evidence>
<evidence type="ECO:0000256" key="1">
    <source>
        <dbReference type="ARBA" id="ARBA00005417"/>
    </source>
</evidence>
<dbReference type="Proteomes" id="UP000324325">
    <property type="component" value="Unassembled WGS sequence"/>
</dbReference>
<reference evidence="11" key="6">
    <citation type="journal article" date="2020" name="Cell Host Microbe">
        <title>Functional and Genomic Variation between Human-Derived Isolates of Lachnospiraceae Reveals Inter- and Intra-Species Diversity.</title>
        <authorList>
            <person name="Sorbara M.T."/>
            <person name="Littmann E.R."/>
            <person name="Fontana E."/>
            <person name="Moody T.U."/>
            <person name="Kohout C.E."/>
            <person name="Gjonbalaj M."/>
            <person name="Eaton V."/>
            <person name="Seok R."/>
            <person name="Leiner I.M."/>
            <person name="Pamer E.G."/>
        </authorList>
    </citation>
    <scope>NUCLEOTIDE SEQUENCE</scope>
    <source>
        <strain evidence="11">MSK.16.45</strain>
    </source>
</reference>
<evidence type="ECO:0000259" key="5">
    <source>
        <dbReference type="PROSITE" id="PS50893"/>
    </source>
</evidence>
<dbReference type="GO" id="GO:0016020">
    <property type="term" value="C:membrane"/>
    <property type="evidence" value="ECO:0007669"/>
    <property type="project" value="InterPro"/>
</dbReference>
<comment type="similarity">
    <text evidence="1">Belongs to the ABC transporter superfamily.</text>
</comment>